<evidence type="ECO:0000313" key="14">
    <source>
        <dbReference type="EMBL" id="TYG96306.1"/>
    </source>
</evidence>
<dbReference type="InterPro" id="IPR003591">
    <property type="entry name" value="Leu-rich_rpt_typical-subtyp"/>
</dbReference>
<sequence length="256" mass="29064">MFALLVIFGAILSVNSLNITADQLNLLALKSYISHDPHNLLVTNWSTSTSVCNWIGITCGSRHHRVIALDLSNMDLTGTIPSQLGNLSFLTWLDIHSNNFLGSLPIELTNLHSLKYLNFNNNSFDGELPSWFGDFPKLQSLSLSQNYFIGVVPSILGGLRSRIFDNFSKLQVLNLQWNRIFGKLPSSLFKCKELTYLSLYHNALEGSIPREIENLPSLEYLYLDYNNLKVNLYLFLCQLSHLIKYDFTPLVKFAIL</sequence>
<evidence type="ECO:0000256" key="3">
    <source>
        <dbReference type="ARBA" id="ARBA00009592"/>
    </source>
</evidence>
<dbReference type="Proteomes" id="UP000323506">
    <property type="component" value="Chromosome A11"/>
</dbReference>
<dbReference type="Pfam" id="PF00560">
    <property type="entry name" value="LRR_1"/>
    <property type="match status" value="1"/>
</dbReference>
<keyword evidence="5" id="KW-0433">Leucine-rich repeat</keyword>
<dbReference type="Pfam" id="PF08263">
    <property type="entry name" value="LRRNT_2"/>
    <property type="match status" value="1"/>
</dbReference>
<keyword evidence="8" id="KW-0677">Repeat</keyword>
<evidence type="ECO:0000256" key="5">
    <source>
        <dbReference type="ARBA" id="ARBA00022614"/>
    </source>
</evidence>
<dbReference type="InterPro" id="IPR001611">
    <property type="entry name" value="Leu-rich_rpt"/>
</dbReference>
<keyword evidence="15" id="KW-1185">Reference proteome</keyword>
<dbReference type="EMBL" id="CM017698">
    <property type="protein sequence ID" value="TYG96306.1"/>
    <property type="molecule type" value="Genomic_DNA"/>
</dbReference>
<keyword evidence="10" id="KW-0472">Membrane</keyword>
<evidence type="ECO:0000256" key="2">
    <source>
        <dbReference type="ARBA" id="ARBA00004479"/>
    </source>
</evidence>
<evidence type="ECO:0000256" key="10">
    <source>
        <dbReference type="ARBA" id="ARBA00023136"/>
    </source>
</evidence>
<dbReference type="Gene3D" id="3.80.10.10">
    <property type="entry name" value="Ribonuclease Inhibitor"/>
    <property type="match status" value="2"/>
</dbReference>
<dbReference type="Pfam" id="PF13855">
    <property type="entry name" value="LRR_8"/>
    <property type="match status" value="2"/>
</dbReference>
<proteinExistence type="inferred from homology"/>
<dbReference type="SMART" id="SM00369">
    <property type="entry name" value="LRR_TYP"/>
    <property type="match status" value="4"/>
</dbReference>
<dbReference type="PANTHER" id="PTHR48060">
    <property type="entry name" value="DNA DAMAGE-REPAIR/TOLERATION PROTEIN DRT100"/>
    <property type="match status" value="1"/>
</dbReference>
<accession>A0A5D2ERI7</accession>
<evidence type="ECO:0000256" key="9">
    <source>
        <dbReference type="ARBA" id="ARBA00022989"/>
    </source>
</evidence>
<evidence type="ECO:0000256" key="6">
    <source>
        <dbReference type="ARBA" id="ARBA00022692"/>
    </source>
</evidence>
<protein>
    <recommendedName>
        <fullName evidence="13">Leucine-rich repeat-containing N-terminal plant-type domain-containing protein</fullName>
    </recommendedName>
</protein>
<name>A0A5D2ERI7_GOSDA</name>
<keyword evidence="9" id="KW-1133">Transmembrane helix</keyword>
<keyword evidence="6" id="KW-0812">Transmembrane</keyword>
<feature type="domain" description="Leucine-rich repeat-containing N-terminal plant-type" evidence="13">
    <location>
        <begin position="22"/>
        <end position="59"/>
    </location>
</feature>
<evidence type="ECO:0000256" key="8">
    <source>
        <dbReference type="ARBA" id="ARBA00022737"/>
    </source>
</evidence>
<keyword evidence="11" id="KW-0325">Glycoprotein</keyword>
<feature type="chain" id="PRO_5023061846" description="Leucine-rich repeat-containing N-terminal plant-type domain-containing protein" evidence="12">
    <location>
        <begin position="17"/>
        <end position="256"/>
    </location>
</feature>
<dbReference type="InterPro" id="IPR013210">
    <property type="entry name" value="LRR_N_plant-typ"/>
</dbReference>
<evidence type="ECO:0000256" key="12">
    <source>
        <dbReference type="SAM" id="SignalP"/>
    </source>
</evidence>
<comment type="similarity">
    <text evidence="3">Belongs to the RLP family.</text>
</comment>
<dbReference type="InterPro" id="IPR053211">
    <property type="entry name" value="DNA_repair-toleration"/>
</dbReference>
<gene>
    <name evidence="14" type="ORF">ES288_A11G339600v1</name>
</gene>
<evidence type="ECO:0000259" key="13">
    <source>
        <dbReference type="Pfam" id="PF08263"/>
    </source>
</evidence>
<comment type="subcellular location">
    <subcellularLocation>
        <location evidence="1">Cell membrane</location>
    </subcellularLocation>
    <subcellularLocation>
        <location evidence="2">Membrane</location>
        <topology evidence="2">Single-pass type I membrane protein</topology>
    </subcellularLocation>
</comment>
<dbReference type="AlphaFoldDB" id="A0A5D2ERI7"/>
<reference evidence="14 15" key="1">
    <citation type="submission" date="2019-06" db="EMBL/GenBank/DDBJ databases">
        <title>WGS assembly of Gossypium darwinii.</title>
        <authorList>
            <person name="Chen Z.J."/>
            <person name="Sreedasyam A."/>
            <person name="Ando A."/>
            <person name="Song Q."/>
            <person name="De L."/>
            <person name="Hulse-Kemp A."/>
            <person name="Ding M."/>
            <person name="Ye W."/>
            <person name="Kirkbride R."/>
            <person name="Jenkins J."/>
            <person name="Plott C."/>
            <person name="Lovell J."/>
            <person name="Lin Y.-M."/>
            <person name="Vaughn R."/>
            <person name="Liu B."/>
            <person name="Li W."/>
            <person name="Simpson S."/>
            <person name="Scheffler B."/>
            <person name="Saski C."/>
            <person name="Grover C."/>
            <person name="Hu G."/>
            <person name="Conover J."/>
            <person name="Carlson J."/>
            <person name="Shu S."/>
            <person name="Boston L."/>
            <person name="Williams M."/>
            <person name="Peterson D."/>
            <person name="Mcgee K."/>
            <person name="Jones D."/>
            <person name="Wendel J."/>
            <person name="Stelly D."/>
            <person name="Grimwood J."/>
            <person name="Schmutz J."/>
        </authorList>
    </citation>
    <scope>NUCLEOTIDE SEQUENCE [LARGE SCALE GENOMIC DNA]</scope>
    <source>
        <strain evidence="14">1808015.09</strain>
    </source>
</reference>
<feature type="signal peptide" evidence="12">
    <location>
        <begin position="1"/>
        <end position="16"/>
    </location>
</feature>
<dbReference type="PANTHER" id="PTHR48060:SF21">
    <property type="entry name" value="L DOMAIN-LIKE PROTEIN"/>
    <property type="match status" value="1"/>
</dbReference>
<dbReference type="InterPro" id="IPR032675">
    <property type="entry name" value="LRR_dom_sf"/>
</dbReference>
<keyword evidence="4" id="KW-1003">Cell membrane</keyword>
<organism evidence="14 15">
    <name type="scientific">Gossypium darwinii</name>
    <name type="common">Darwin's cotton</name>
    <name type="synonym">Gossypium barbadense var. darwinii</name>
    <dbReference type="NCBI Taxonomy" id="34276"/>
    <lineage>
        <taxon>Eukaryota</taxon>
        <taxon>Viridiplantae</taxon>
        <taxon>Streptophyta</taxon>
        <taxon>Embryophyta</taxon>
        <taxon>Tracheophyta</taxon>
        <taxon>Spermatophyta</taxon>
        <taxon>Magnoliopsida</taxon>
        <taxon>eudicotyledons</taxon>
        <taxon>Gunneridae</taxon>
        <taxon>Pentapetalae</taxon>
        <taxon>rosids</taxon>
        <taxon>malvids</taxon>
        <taxon>Malvales</taxon>
        <taxon>Malvaceae</taxon>
        <taxon>Malvoideae</taxon>
        <taxon>Gossypium</taxon>
    </lineage>
</organism>
<evidence type="ECO:0000256" key="1">
    <source>
        <dbReference type="ARBA" id="ARBA00004236"/>
    </source>
</evidence>
<evidence type="ECO:0000256" key="4">
    <source>
        <dbReference type="ARBA" id="ARBA00022475"/>
    </source>
</evidence>
<dbReference type="FunFam" id="3.80.10.10:FF:000383">
    <property type="entry name" value="Leucine-rich repeat receptor protein kinase EMS1"/>
    <property type="match status" value="1"/>
</dbReference>
<dbReference type="GO" id="GO:0005886">
    <property type="term" value="C:plasma membrane"/>
    <property type="evidence" value="ECO:0007669"/>
    <property type="project" value="UniProtKB-SubCell"/>
</dbReference>
<evidence type="ECO:0000256" key="7">
    <source>
        <dbReference type="ARBA" id="ARBA00022729"/>
    </source>
</evidence>
<dbReference type="FunFam" id="3.80.10.10:FF:000041">
    <property type="entry name" value="LRR receptor-like serine/threonine-protein kinase ERECTA"/>
    <property type="match status" value="1"/>
</dbReference>
<keyword evidence="7 12" id="KW-0732">Signal</keyword>
<evidence type="ECO:0000256" key="11">
    <source>
        <dbReference type="ARBA" id="ARBA00023180"/>
    </source>
</evidence>
<evidence type="ECO:0000313" key="15">
    <source>
        <dbReference type="Proteomes" id="UP000323506"/>
    </source>
</evidence>
<dbReference type="SUPFAM" id="SSF52058">
    <property type="entry name" value="L domain-like"/>
    <property type="match status" value="1"/>
</dbReference>